<evidence type="ECO:0000256" key="1">
    <source>
        <dbReference type="ARBA" id="ARBA00004651"/>
    </source>
</evidence>
<comment type="caution">
    <text evidence="10">The sequence shown here is derived from an EMBL/GenBank/DDBJ whole genome shotgun (WGS) entry which is preliminary data.</text>
</comment>
<dbReference type="AlphaFoldDB" id="A0A917SS82"/>
<reference evidence="10" key="2">
    <citation type="submission" date="2020-09" db="EMBL/GenBank/DDBJ databases">
        <authorList>
            <person name="Sun Q."/>
            <person name="Zhou Y."/>
        </authorList>
    </citation>
    <scope>NUCLEOTIDE SEQUENCE</scope>
    <source>
        <strain evidence="10">CGMCC 4.7308</strain>
    </source>
</reference>
<keyword evidence="5 9" id="KW-0812">Transmembrane</keyword>
<evidence type="ECO:0000256" key="3">
    <source>
        <dbReference type="ARBA" id="ARBA00022475"/>
    </source>
</evidence>
<comment type="subcellular location">
    <subcellularLocation>
        <location evidence="1">Cell membrane</location>
        <topology evidence="1">Multi-pass membrane protein</topology>
    </subcellularLocation>
</comment>
<dbReference type="GO" id="GO:0005886">
    <property type="term" value="C:plasma membrane"/>
    <property type="evidence" value="ECO:0007669"/>
    <property type="project" value="UniProtKB-SubCell"/>
</dbReference>
<evidence type="ECO:0000256" key="4">
    <source>
        <dbReference type="ARBA" id="ARBA00022519"/>
    </source>
</evidence>
<dbReference type="InterPro" id="IPR001851">
    <property type="entry name" value="ABC_transp_permease"/>
</dbReference>
<reference evidence="10" key="1">
    <citation type="journal article" date="2014" name="Int. J. Syst. Evol. Microbiol.">
        <title>Complete genome sequence of Corynebacterium casei LMG S-19264T (=DSM 44701T), isolated from a smear-ripened cheese.</title>
        <authorList>
            <consortium name="US DOE Joint Genome Institute (JGI-PGF)"/>
            <person name="Walter F."/>
            <person name="Albersmeier A."/>
            <person name="Kalinowski J."/>
            <person name="Ruckert C."/>
        </authorList>
    </citation>
    <scope>NUCLEOTIDE SEQUENCE</scope>
    <source>
        <strain evidence="10">CGMCC 4.7308</strain>
    </source>
</reference>
<evidence type="ECO:0000256" key="2">
    <source>
        <dbReference type="ARBA" id="ARBA00022448"/>
    </source>
</evidence>
<dbReference type="Proteomes" id="UP000655208">
    <property type="component" value="Unassembled WGS sequence"/>
</dbReference>
<feature type="transmembrane region" description="Helical" evidence="9">
    <location>
        <begin position="280"/>
        <end position="297"/>
    </location>
</feature>
<dbReference type="GO" id="GO:0022857">
    <property type="term" value="F:transmembrane transporter activity"/>
    <property type="evidence" value="ECO:0007669"/>
    <property type="project" value="InterPro"/>
</dbReference>
<feature type="transmembrane region" description="Helical" evidence="9">
    <location>
        <begin position="51"/>
        <end position="74"/>
    </location>
</feature>
<keyword evidence="6 9" id="KW-1133">Transmembrane helix</keyword>
<gene>
    <name evidence="10" type="ORF">GCM10011594_13280</name>
</gene>
<keyword evidence="2" id="KW-0813">Transport</keyword>
<evidence type="ECO:0000313" key="11">
    <source>
        <dbReference type="Proteomes" id="UP000655208"/>
    </source>
</evidence>
<dbReference type="EMBL" id="BMNA01000002">
    <property type="protein sequence ID" value="GGL94820.1"/>
    <property type="molecule type" value="Genomic_DNA"/>
</dbReference>
<proteinExistence type="predicted"/>
<keyword evidence="7 9" id="KW-0472">Membrane</keyword>
<feature type="transmembrane region" description="Helical" evidence="9">
    <location>
        <begin position="22"/>
        <end position="39"/>
    </location>
</feature>
<evidence type="ECO:0000256" key="5">
    <source>
        <dbReference type="ARBA" id="ARBA00022692"/>
    </source>
</evidence>
<name>A0A917SS82_9ACTN</name>
<dbReference type="CDD" id="cd06579">
    <property type="entry name" value="TM_PBP1_transp_AraH_like"/>
    <property type="match status" value="1"/>
</dbReference>
<organism evidence="10 11">
    <name type="scientific">Nakamurella endophytica</name>
    <dbReference type="NCBI Taxonomy" id="1748367"/>
    <lineage>
        <taxon>Bacteria</taxon>
        <taxon>Bacillati</taxon>
        <taxon>Actinomycetota</taxon>
        <taxon>Actinomycetes</taxon>
        <taxon>Nakamurellales</taxon>
        <taxon>Nakamurellaceae</taxon>
        <taxon>Nakamurella</taxon>
    </lineage>
</organism>
<feature type="transmembrane region" description="Helical" evidence="9">
    <location>
        <begin position="255"/>
        <end position="273"/>
    </location>
</feature>
<keyword evidence="11" id="KW-1185">Reference proteome</keyword>
<accession>A0A917SS82</accession>
<evidence type="ECO:0000256" key="6">
    <source>
        <dbReference type="ARBA" id="ARBA00022989"/>
    </source>
</evidence>
<dbReference type="Pfam" id="PF02653">
    <property type="entry name" value="BPD_transp_2"/>
    <property type="match status" value="1"/>
</dbReference>
<feature type="transmembrane region" description="Helical" evidence="9">
    <location>
        <begin position="130"/>
        <end position="151"/>
    </location>
</feature>
<evidence type="ECO:0000256" key="7">
    <source>
        <dbReference type="ARBA" id="ARBA00023136"/>
    </source>
</evidence>
<evidence type="ECO:0000256" key="9">
    <source>
        <dbReference type="SAM" id="Phobius"/>
    </source>
</evidence>
<evidence type="ECO:0000256" key="8">
    <source>
        <dbReference type="ARBA" id="ARBA00039381"/>
    </source>
</evidence>
<feature type="transmembrane region" description="Helical" evidence="9">
    <location>
        <begin position="220"/>
        <end position="243"/>
    </location>
</feature>
<evidence type="ECO:0000313" key="10">
    <source>
        <dbReference type="EMBL" id="GGL94820.1"/>
    </source>
</evidence>
<feature type="transmembrane region" description="Helical" evidence="9">
    <location>
        <begin position="97"/>
        <end position="123"/>
    </location>
</feature>
<dbReference type="PANTHER" id="PTHR32196">
    <property type="entry name" value="ABC TRANSPORTER PERMEASE PROTEIN YPHD-RELATED-RELATED"/>
    <property type="match status" value="1"/>
</dbReference>
<keyword evidence="3" id="KW-1003">Cell membrane</keyword>
<feature type="transmembrane region" description="Helical" evidence="9">
    <location>
        <begin position="303"/>
        <end position="320"/>
    </location>
</feature>
<keyword evidence="4" id="KW-0997">Cell inner membrane</keyword>
<dbReference type="RefSeq" id="WP_188940679.1">
    <property type="nucleotide sequence ID" value="NZ_BMNA01000002.1"/>
</dbReference>
<dbReference type="PANTHER" id="PTHR32196:SF71">
    <property type="entry name" value="AUTOINDUCER 2 IMPORT SYSTEM PERMEASE PROTEIN LSRD"/>
    <property type="match status" value="1"/>
</dbReference>
<protein>
    <recommendedName>
        <fullName evidence="8">Autoinducer 2 import system permease protein LsrD</fullName>
    </recommendedName>
</protein>
<sequence>MTAEVGTARPARRVTGEQLSRYVPVALVPLLFLAGVVTIEGYASRSSVVSLLVLSSFLGLASMGQTLTVIVGGIDLSVPSVIGLANVLVTSLYGDGWSFWTACLLILGFAVLIGAVNAVASLVLKVNPIITTLGTGLIVLGGVLSWGHASITGSVPQWLTDAVSVIGHTGPIPVPGVIVLWVVLAAGVVYLQRRTRLGREIYVTGSNPAAARLTHVRTTWVWIAVFIASAVSAAIVGVLFAGYSGAADANVGQPYLFQTITAVVVGGTSLLGGRGGYGRTLIGVLIISQLTTLLVGAGLGPSLQETMLGVLIIVLVSAYGREPGLATRI</sequence>
<feature type="transmembrane region" description="Helical" evidence="9">
    <location>
        <begin position="171"/>
        <end position="191"/>
    </location>
</feature>